<evidence type="ECO:0000256" key="2">
    <source>
        <dbReference type="ARBA" id="ARBA00004173"/>
    </source>
</evidence>
<evidence type="ECO:0000256" key="6">
    <source>
        <dbReference type="ARBA" id="ARBA00022801"/>
    </source>
</evidence>
<dbReference type="SUPFAM" id="SSF52096">
    <property type="entry name" value="ClpP/crotonase"/>
    <property type="match status" value="1"/>
</dbReference>
<evidence type="ECO:0000256" key="7">
    <source>
        <dbReference type="ARBA" id="ARBA00023128"/>
    </source>
</evidence>
<evidence type="ECO:0000256" key="1">
    <source>
        <dbReference type="ARBA" id="ARBA00001709"/>
    </source>
</evidence>
<gene>
    <name evidence="11" type="ORF">N310_08994</name>
</gene>
<dbReference type="Pfam" id="PF16113">
    <property type="entry name" value="ECH_2"/>
    <property type="match status" value="1"/>
</dbReference>
<protein>
    <recommendedName>
        <fullName evidence="9">3-hydroxyisobutyryl-CoA hydrolase</fullName>
        <shortName evidence="9">HIB-CoA hydrolase</shortName>
        <shortName evidence="9">HIBYL-CoA-H</shortName>
        <ecNumber evidence="9">3.1.2.4</ecNumber>
    </recommendedName>
    <alternativeName>
        <fullName evidence="9">3-hydroxyisobutyryl-coenzyme A hydrolase</fullName>
    </alternativeName>
</protein>
<evidence type="ECO:0000259" key="10">
    <source>
        <dbReference type="Pfam" id="PF16113"/>
    </source>
</evidence>
<sequence length="375" mass="41445">RLKPFNRLQVILQHLKMSKQTDATAEVLLEKRGGAGIITLNRPKALNALNLSMIQQIYPQIKAWEQDPETFLIIIKGTGGKAFCAGGDIRAITEAGKVGDKMSQDFFIGEYRLNNAIGTCKKPYVALIDGITMGGGVGLSVHGHFRVATEKTLFAMPETAIGLFPDVGGGYFLPRLPGKIGCYLALTGCRLKGRDVLRVGIATHFVESEKLPALEKDLIALKSPSKENIEDLLNSYHKKSTADQDKEFALGEHMEKINSIFSANSMEEIVAKLKQDGSPFATKQLETINKMSPTSLKLTLRQIREGASMSLQDVLRMEYRLSQACMKGHDFYEGVRAVLIDKDQAPRWKPAALEEVSDEFVDNCFKPLGNDELKL</sequence>
<dbReference type="GO" id="GO:0006574">
    <property type="term" value="P:L-valine catabolic process"/>
    <property type="evidence" value="ECO:0007669"/>
    <property type="project" value="UniProtKB-UniRule"/>
</dbReference>
<dbReference type="Proteomes" id="UP000053537">
    <property type="component" value="Unassembled WGS sequence"/>
</dbReference>
<dbReference type="InterPro" id="IPR032259">
    <property type="entry name" value="HIBYL-CoA-H"/>
</dbReference>
<comment type="function">
    <text evidence="8">Hydrolyzes 3-hydroxyisobutyryl-CoA (HIBYL-CoA), a saline catabolite. Has high activity toward isobutyryl-CoA. Could be an isobutyryl-CoA dehydrogenase that functions in valine catabolism. Also hydrolyzes 3-hydroxypropanoyl-CoA.</text>
</comment>
<evidence type="ECO:0000313" key="12">
    <source>
        <dbReference type="Proteomes" id="UP000053537"/>
    </source>
</evidence>
<evidence type="ECO:0000313" key="11">
    <source>
        <dbReference type="EMBL" id="KFP79843.1"/>
    </source>
</evidence>
<keyword evidence="12" id="KW-1185">Reference proteome</keyword>
<comment type="catalytic activity">
    <reaction evidence="1 9">
        <text>3-hydroxy-2-methylpropanoyl-CoA + H2O = 3-hydroxy-2-methylpropanoate + CoA + H(+)</text>
        <dbReference type="Rhea" id="RHEA:20888"/>
        <dbReference type="ChEBI" id="CHEBI:11805"/>
        <dbReference type="ChEBI" id="CHEBI:15377"/>
        <dbReference type="ChEBI" id="CHEBI:15378"/>
        <dbReference type="ChEBI" id="CHEBI:57287"/>
        <dbReference type="ChEBI" id="CHEBI:57340"/>
        <dbReference type="EC" id="3.1.2.4"/>
    </reaction>
</comment>
<dbReference type="InterPro" id="IPR045004">
    <property type="entry name" value="ECH_dom"/>
</dbReference>
<dbReference type="EMBL" id="KK835710">
    <property type="protein sequence ID" value="KFP79843.1"/>
    <property type="molecule type" value="Genomic_DNA"/>
</dbReference>
<organism evidence="11 12">
    <name type="scientific">Acanthisitta chloris</name>
    <name type="common">rifleman</name>
    <dbReference type="NCBI Taxonomy" id="57068"/>
    <lineage>
        <taxon>Eukaryota</taxon>
        <taxon>Metazoa</taxon>
        <taxon>Chordata</taxon>
        <taxon>Craniata</taxon>
        <taxon>Vertebrata</taxon>
        <taxon>Euteleostomi</taxon>
        <taxon>Archelosauria</taxon>
        <taxon>Archosauria</taxon>
        <taxon>Dinosauria</taxon>
        <taxon>Saurischia</taxon>
        <taxon>Theropoda</taxon>
        <taxon>Coelurosauria</taxon>
        <taxon>Aves</taxon>
        <taxon>Neognathae</taxon>
        <taxon>Neoaves</taxon>
        <taxon>Telluraves</taxon>
        <taxon>Australaves</taxon>
        <taxon>Passeriformes</taxon>
        <taxon>Acanthisittidae</taxon>
        <taxon>Acanthisitta</taxon>
    </lineage>
</organism>
<dbReference type="NCBIfam" id="NF004127">
    <property type="entry name" value="PRK05617.1"/>
    <property type="match status" value="1"/>
</dbReference>
<dbReference type="GO" id="GO:0003860">
    <property type="term" value="F:3-hydroxyisobutyryl-CoA hydrolase activity"/>
    <property type="evidence" value="ECO:0007669"/>
    <property type="project" value="UniProtKB-UniRule"/>
</dbReference>
<feature type="domain" description="Enoyl-CoA hydratase/isomerase" evidence="10">
    <location>
        <begin position="36"/>
        <end position="365"/>
    </location>
</feature>
<dbReference type="UniPathway" id="UPA00362"/>
<feature type="non-terminal residue" evidence="11">
    <location>
        <position position="375"/>
    </location>
</feature>
<comment type="similarity">
    <text evidence="4 9">Belongs to the enoyl-CoA hydratase/isomerase family.</text>
</comment>
<proteinExistence type="inferred from homology"/>
<dbReference type="InterPro" id="IPR029045">
    <property type="entry name" value="ClpP/crotonase-like_dom_sf"/>
</dbReference>
<keyword evidence="5" id="KW-0101">Branched-chain amino acid catabolism</keyword>
<comment type="subcellular location">
    <subcellularLocation>
        <location evidence="2 9">Mitochondrion</location>
    </subcellularLocation>
</comment>
<name>A0A091MR98_9PASS</name>
<accession>A0A091MR98</accession>
<dbReference type="CDD" id="cd06558">
    <property type="entry name" value="crotonase-like"/>
    <property type="match status" value="1"/>
</dbReference>
<evidence type="ECO:0000256" key="8">
    <source>
        <dbReference type="ARBA" id="ARBA00024871"/>
    </source>
</evidence>
<keyword evidence="6 9" id="KW-0378">Hydrolase</keyword>
<evidence type="ECO:0000256" key="5">
    <source>
        <dbReference type="ARBA" id="ARBA00022456"/>
    </source>
</evidence>
<reference evidence="11 12" key="1">
    <citation type="submission" date="2014-04" db="EMBL/GenBank/DDBJ databases">
        <title>Genome evolution of avian class.</title>
        <authorList>
            <person name="Zhang G."/>
            <person name="Li C."/>
        </authorList>
    </citation>
    <scope>NUCLEOTIDE SEQUENCE [LARGE SCALE GENOMIC DNA]</scope>
    <source>
        <strain evidence="11">BGI_N310</strain>
    </source>
</reference>
<dbReference type="EC" id="3.1.2.4" evidence="9"/>
<keyword evidence="7 9" id="KW-0496">Mitochondrion</keyword>
<dbReference type="PANTHER" id="PTHR43176">
    <property type="entry name" value="3-HYDROXYISOBUTYRYL-COA HYDROLASE-RELATED"/>
    <property type="match status" value="1"/>
</dbReference>
<evidence type="ECO:0000256" key="9">
    <source>
        <dbReference type="RuleBase" id="RU369070"/>
    </source>
</evidence>
<dbReference type="AlphaFoldDB" id="A0A091MR98"/>
<feature type="non-terminal residue" evidence="11">
    <location>
        <position position="1"/>
    </location>
</feature>
<evidence type="ECO:0000256" key="4">
    <source>
        <dbReference type="ARBA" id="ARBA00005254"/>
    </source>
</evidence>
<evidence type="ECO:0000256" key="3">
    <source>
        <dbReference type="ARBA" id="ARBA00005109"/>
    </source>
</evidence>
<dbReference type="FunFam" id="3.90.226.10:FF:000026">
    <property type="entry name" value="3-hydroxyisobutyryl-CoA hydrolase, mitochondrial"/>
    <property type="match status" value="1"/>
</dbReference>
<dbReference type="Gene3D" id="3.90.226.10">
    <property type="entry name" value="2-enoyl-CoA Hydratase, Chain A, domain 1"/>
    <property type="match status" value="1"/>
</dbReference>
<dbReference type="PANTHER" id="PTHR43176:SF3">
    <property type="entry name" value="3-HYDROXYISOBUTYRYL-COA HYDROLASE, MITOCHONDRIAL"/>
    <property type="match status" value="1"/>
</dbReference>
<comment type="pathway">
    <text evidence="3 9">Amino-acid degradation; L-valine degradation.</text>
</comment>
<dbReference type="GO" id="GO:0005739">
    <property type="term" value="C:mitochondrion"/>
    <property type="evidence" value="ECO:0007669"/>
    <property type="project" value="UniProtKB-SubCell"/>
</dbReference>